<evidence type="ECO:0000313" key="4">
    <source>
        <dbReference type="Proteomes" id="UP000565441"/>
    </source>
</evidence>
<dbReference type="InterPro" id="IPR003892">
    <property type="entry name" value="CUE"/>
</dbReference>
<evidence type="ECO:0000256" key="1">
    <source>
        <dbReference type="SAM" id="MobiDB-lite"/>
    </source>
</evidence>
<dbReference type="EMBL" id="JAACJP010000013">
    <property type="protein sequence ID" value="KAF5380511.1"/>
    <property type="molecule type" value="Genomic_DNA"/>
</dbReference>
<protein>
    <recommendedName>
        <fullName evidence="2">CUE domain-containing protein</fullName>
    </recommendedName>
</protein>
<feature type="compositionally biased region" description="Polar residues" evidence="1">
    <location>
        <begin position="1"/>
        <end position="21"/>
    </location>
</feature>
<keyword evidence="4" id="KW-1185">Reference proteome</keyword>
<feature type="region of interest" description="Disordered" evidence="1">
    <location>
        <begin position="125"/>
        <end position="182"/>
    </location>
</feature>
<feature type="compositionally biased region" description="Polar residues" evidence="1">
    <location>
        <begin position="104"/>
        <end position="113"/>
    </location>
</feature>
<dbReference type="GO" id="GO:0031624">
    <property type="term" value="F:ubiquitin conjugating enzyme binding"/>
    <property type="evidence" value="ECO:0007669"/>
    <property type="project" value="TreeGrafter"/>
</dbReference>
<feature type="compositionally biased region" description="Gly residues" evidence="1">
    <location>
        <begin position="161"/>
        <end position="171"/>
    </location>
</feature>
<reference evidence="3 4" key="1">
    <citation type="journal article" date="2020" name="ISME J.">
        <title>Uncovering the hidden diversity of litter-decomposition mechanisms in mushroom-forming fungi.</title>
        <authorList>
            <person name="Floudas D."/>
            <person name="Bentzer J."/>
            <person name="Ahren D."/>
            <person name="Johansson T."/>
            <person name="Persson P."/>
            <person name="Tunlid A."/>
        </authorList>
    </citation>
    <scope>NUCLEOTIDE SEQUENCE [LARGE SCALE GENOMIC DNA]</scope>
    <source>
        <strain evidence="3 4">CBS 661.87</strain>
    </source>
</reference>
<dbReference type="Gene3D" id="1.10.8.10">
    <property type="entry name" value="DNA helicase RuvA subunit, C-terminal domain"/>
    <property type="match status" value="1"/>
</dbReference>
<dbReference type="InterPro" id="IPR009060">
    <property type="entry name" value="UBA-like_sf"/>
</dbReference>
<feature type="domain" description="CUE" evidence="2">
    <location>
        <begin position="52"/>
        <end position="95"/>
    </location>
</feature>
<proteinExistence type="predicted"/>
<dbReference type="PANTHER" id="PTHR16461">
    <property type="entry name" value="TOLL-INTERACTING PROTEIN"/>
    <property type="match status" value="1"/>
</dbReference>
<dbReference type="GO" id="GO:0043130">
    <property type="term" value="F:ubiquitin binding"/>
    <property type="evidence" value="ECO:0007669"/>
    <property type="project" value="InterPro"/>
</dbReference>
<evidence type="ECO:0000313" key="3">
    <source>
        <dbReference type="EMBL" id="KAF5380511.1"/>
    </source>
</evidence>
<dbReference type="PANTHER" id="PTHR16461:SF5">
    <property type="entry name" value="TOLL-INTERACTING PROTEIN"/>
    <property type="match status" value="1"/>
</dbReference>
<feature type="region of interest" description="Disordered" evidence="1">
    <location>
        <begin position="203"/>
        <end position="408"/>
    </location>
</feature>
<dbReference type="OrthoDB" id="9942608at2759"/>
<sequence length="408" mass="43788">MTDTNATQTADKEPSNASIPATNPFRESDASPPAAATTTTLSVQEQERAPVNADPRIAALCAMFPDYDDLILQSVLESVGGDQDRAIDTLLGMSDPEYKGEPQTGPTAPPLSQTELDEQLARRLMLEEQEQHQAAWQAQQDTRVRPQPQFLPPRPTSGQGQQQGQGQGTGGDTMAEIQQHLGKFAETGKKTFGNLFSKVKAKIQEMDQPKTGQPSGTQPTWGGASSGYDPALYEQHVYQGQQHPSQSQPQISYNTRPQQQQTQQPAYYDPNERTTYPINAAAAPSSSPPITLGALPQVQATPMQGYDTTPEPVRSTSPPAAAGAPITRTPPPSDTPRPPPTGLGSPSAPIDGGKLGLLPKRPVSLLRSQSPPAVHAPGLETQYSQQSQDDSDGLEYAENPFDEPKARK</sequence>
<feature type="compositionally biased region" description="Pro residues" evidence="1">
    <location>
        <begin position="328"/>
        <end position="341"/>
    </location>
</feature>
<dbReference type="AlphaFoldDB" id="A0A8H5M4L4"/>
<name>A0A8H5M4L4_9AGAR</name>
<feature type="compositionally biased region" description="Low complexity" evidence="1">
    <location>
        <begin position="239"/>
        <end position="250"/>
    </location>
</feature>
<dbReference type="Proteomes" id="UP000565441">
    <property type="component" value="Unassembled WGS sequence"/>
</dbReference>
<feature type="compositionally biased region" description="Polar residues" evidence="1">
    <location>
        <begin position="210"/>
        <end position="220"/>
    </location>
</feature>
<gene>
    <name evidence="3" type="ORF">D9615_004745</name>
</gene>
<feature type="compositionally biased region" description="Low complexity" evidence="1">
    <location>
        <begin position="280"/>
        <end position="289"/>
    </location>
</feature>
<evidence type="ECO:0000259" key="2">
    <source>
        <dbReference type="PROSITE" id="PS51140"/>
    </source>
</evidence>
<dbReference type="PROSITE" id="PS51140">
    <property type="entry name" value="CUE"/>
    <property type="match status" value="1"/>
</dbReference>
<feature type="region of interest" description="Disordered" evidence="1">
    <location>
        <begin position="1"/>
        <end position="50"/>
    </location>
</feature>
<accession>A0A8H5M4L4</accession>
<dbReference type="GO" id="GO:0006511">
    <property type="term" value="P:ubiquitin-dependent protein catabolic process"/>
    <property type="evidence" value="ECO:0007669"/>
    <property type="project" value="TreeGrafter"/>
</dbReference>
<dbReference type="GO" id="GO:0005737">
    <property type="term" value="C:cytoplasm"/>
    <property type="evidence" value="ECO:0007669"/>
    <property type="project" value="TreeGrafter"/>
</dbReference>
<dbReference type="CDD" id="cd14279">
    <property type="entry name" value="CUE"/>
    <property type="match status" value="1"/>
</dbReference>
<feature type="region of interest" description="Disordered" evidence="1">
    <location>
        <begin position="87"/>
        <end position="113"/>
    </location>
</feature>
<feature type="compositionally biased region" description="Low complexity" evidence="1">
    <location>
        <begin position="30"/>
        <end position="40"/>
    </location>
</feature>
<comment type="caution">
    <text evidence="3">The sequence shown here is derived from an EMBL/GenBank/DDBJ whole genome shotgun (WGS) entry which is preliminary data.</text>
</comment>
<organism evidence="3 4">
    <name type="scientific">Tricholomella constricta</name>
    <dbReference type="NCBI Taxonomy" id="117010"/>
    <lineage>
        <taxon>Eukaryota</taxon>
        <taxon>Fungi</taxon>
        <taxon>Dikarya</taxon>
        <taxon>Basidiomycota</taxon>
        <taxon>Agaricomycotina</taxon>
        <taxon>Agaricomycetes</taxon>
        <taxon>Agaricomycetidae</taxon>
        <taxon>Agaricales</taxon>
        <taxon>Tricholomatineae</taxon>
        <taxon>Lyophyllaceae</taxon>
        <taxon>Tricholomella</taxon>
    </lineage>
</organism>
<dbReference type="SUPFAM" id="SSF46934">
    <property type="entry name" value="UBA-like"/>
    <property type="match status" value="1"/>
</dbReference>